<dbReference type="KEGG" id="dpu:SU48_10810"/>
<dbReference type="AlphaFoldDB" id="A0A172TAY2"/>
<evidence type="ECO:0000313" key="2">
    <source>
        <dbReference type="Proteomes" id="UP000077363"/>
    </source>
</evidence>
<protein>
    <submittedName>
        <fullName evidence="1">Uncharacterized protein</fullName>
    </submittedName>
</protein>
<evidence type="ECO:0000313" key="1">
    <source>
        <dbReference type="EMBL" id="ANE44178.1"/>
    </source>
</evidence>
<dbReference type="STRING" id="1182568.SU48_10810"/>
<name>A0A172TAY2_9DEIO</name>
<proteinExistence type="predicted"/>
<dbReference type="PATRIC" id="fig|1182568.3.peg.2243"/>
<organism evidence="1 2">
    <name type="scientific">Deinococcus puniceus</name>
    <dbReference type="NCBI Taxonomy" id="1182568"/>
    <lineage>
        <taxon>Bacteria</taxon>
        <taxon>Thermotogati</taxon>
        <taxon>Deinococcota</taxon>
        <taxon>Deinococci</taxon>
        <taxon>Deinococcales</taxon>
        <taxon>Deinococcaceae</taxon>
        <taxon>Deinococcus</taxon>
    </lineage>
</organism>
<accession>A0A172TAY2</accession>
<dbReference type="EMBL" id="CP011387">
    <property type="protein sequence ID" value="ANE44178.1"/>
    <property type="molecule type" value="Genomic_DNA"/>
</dbReference>
<gene>
    <name evidence="1" type="ORF">SU48_10810</name>
</gene>
<sequence>MLTACGPTEFTGELPMFRATYTSETLPLLLRYVASLGQTGLMRCHSSGAGVTVIGISGQQVVSCTTVPQHLEGLAAVQALTRHAGGTCHFEESWAAEEEPAPLSAASLIGLSMDALLGRVLAASEPSHPAHLDLTHIRPHSVPFALVAAPARTTGRAEADLFDLDLLDLDALEIEPERAATESHRLLWALIDGQRSAQALASALGQPLDEVRWTLAQLEQQGSLRLGTGPVLPAAGVTEFMRGLTAVVGPVAQLLMRDALKAVGATKEAIPVEVLPGLKADVLRGCPVSRHPQIEVLFAALASLPPVQPAAPPTAPPFSPQDLTHQLTHLLGPIARELVNESLQQVQGGAATRPLDKAQIPSFLDALQALLPPARRVEAVSLLQSFRR</sequence>
<reference evidence="1 2" key="1">
    <citation type="submission" date="2015-01" db="EMBL/GenBank/DDBJ databases">
        <title>Deinococcus puniceus/DY1/ whole genome sequencing.</title>
        <authorList>
            <person name="Kim M.K."/>
            <person name="Srinivasan S."/>
            <person name="Lee J.-J."/>
        </authorList>
    </citation>
    <scope>NUCLEOTIDE SEQUENCE [LARGE SCALE GENOMIC DNA]</scope>
    <source>
        <strain evidence="1 2">DY1</strain>
    </source>
</reference>
<keyword evidence="2" id="KW-1185">Reference proteome</keyword>
<dbReference type="Proteomes" id="UP000077363">
    <property type="component" value="Chromosome"/>
</dbReference>